<sequence length="92" mass="10360">MLSHSSRTALPSTHPSQIKRSLAQPKLSHTHVCIISHPQRHARIPVLNCSPITHNRRNKKSDSVSKDKQRLLHTLQQFPNQSPTLFPFGTPG</sequence>
<name>A0A9W4XN29_9PLEO</name>
<reference evidence="2" key="1">
    <citation type="submission" date="2023-01" db="EMBL/GenBank/DDBJ databases">
        <authorList>
            <person name="Van Ghelder C."/>
            <person name="Rancurel C."/>
        </authorList>
    </citation>
    <scope>NUCLEOTIDE SEQUENCE</scope>
    <source>
        <strain evidence="2">CNCM I-4278</strain>
    </source>
</reference>
<keyword evidence="3" id="KW-1185">Reference proteome</keyword>
<dbReference type="Proteomes" id="UP001152607">
    <property type="component" value="Unassembled WGS sequence"/>
</dbReference>
<proteinExistence type="predicted"/>
<feature type="region of interest" description="Disordered" evidence="1">
    <location>
        <begin position="1"/>
        <end position="23"/>
    </location>
</feature>
<evidence type="ECO:0000256" key="1">
    <source>
        <dbReference type="SAM" id="MobiDB-lite"/>
    </source>
</evidence>
<dbReference type="EMBL" id="CAOQHR010000008">
    <property type="protein sequence ID" value="CAI6337999.1"/>
    <property type="molecule type" value="Genomic_DNA"/>
</dbReference>
<evidence type="ECO:0000313" key="2">
    <source>
        <dbReference type="EMBL" id="CAI6337999.1"/>
    </source>
</evidence>
<protein>
    <submittedName>
        <fullName evidence="2">Uncharacterized protein</fullName>
    </submittedName>
</protein>
<gene>
    <name evidence="2" type="ORF">PDIGIT_LOCUS11119</name>
</gene>
<evidence type="ECO:0000313" key="3">
    <source>
        <dbReference type="Proteomes" id="UP001152607"/>
    </source>
</evidence>
<dbReference type="AlphaFoldDB" id="A0A9W4XN29"/>
<comment type="caution">
    <text evidence="2">The sequence shown here is derived from an EMBL/GenBank/DDBJ whole genome shotgun (WGS) entry which is preliminary data.</text>
</comment>
<accession>A0A9W4XN29</accession>
<feature type="compositionally biased region" description="Polar residues" evidence="1">
    <location>
        <begin position="1"/>
        <end position="19"/>
    </location>
</feature>
<organism evidence="2 3">
    <name type="scientific">Periconia digitata</name>
    <dbReference type="NCBI Taxonomy" id="1303443"/>
    <lineage>
        <taxon>Eukaryota</taxon>
        <taxon>Fungi</taxon>
        <taxon>Dikarya</taxon>
        <taxon>Ascomycota</taxon>
        <taxon>Pezizomycotina</taxon>
        <taxon>Dothideomycetes</taxon>
        <taxon>Pleosporomycetidae</taxon>
        <taxon>Pleosporales</taxon>
        <taxon>Massarineae</taxon>
        <taxon>Periconiaceae</taxon>
        <taxon>Periconia</taxon>
    </lineage>
</organism>